<dbReference type="RefSeq" id="WP_341411387.1">
    <property type="nucleotide sequence ID" value="NZ_JBBUTH010000008.1"/>
</dbReference>
<organism evidence="1 2">
    <name type="scientific">Pseudaquabacterium inlustre</name>
    <dbReference type="NCBI Taxonomy" id="2984192"/>
    <lineage>
        <taxon>Bacteria</taxon>
        <taxon>Pseudomonadati</taxon>
        <taxon>Pseudomonadota</taxon>
        <taxon>Betaproteobacteria</taxon>
        <taxon>Burkholderiales</taxon>
        <taxon>Sphaerotilaceae</taxon>
        <taxon>Pseudaquabacterium</taxon>
    </lineage>
</organism>
<evidence type="ECO:0000313" key="1">
    <source>
        <dbReference type="EMBL" id="MEK8051689.1"/>
    </source>
</evidence>
<keyword evidence="2" id="KW-1185">Reference proteome</keyword>
<dbReference type="EMBL" id="JBBUTH010000008">
    <property type="protein sequence ID" value="MEK8051689.1"/>
    <property type="molecule type" value="Genomic_DNA"/>
</dbReference>
<dbReference type="Proteomes" id="UP001365405">
    <property type="component" value="Unassembled WGS sequence"/>
</dbReference>
<sequence length="255" mass="27130">MNPPLAPLLSPAITPAWRRARALSALPHVLPGQPPQPARALWVHGRTADGLPLVFEAEAGDIVHLRGGSPDLQRAVLETAALVREPLGRWDVLGLDARGLSPAQRQLLQRRHIGRALLGDALDPQLTALGNVAVARRLVQPDAGDDFDLAALELDALGLSDVMHRRPAQLAAAEQRLVLIARALVGRRRLVVVEQPEAGLSALQITAVRLSLWTAAALHGCCVLMSTDHPRLAASANRGVPLHAGRGAGRWMSAA</sequence>
<gene>
    <name evidence="1" type="ORF">AACH10_15670</name>
</gene>
<protein>
    <recommendedName>
        <fullName evidence="3">ABC transporter domain-containing protein</fullName>
    </recommendedName>
</protein>
<reference evidence="1 2" key="1">
    <citation type="submission" date="2024-04" db="EMBL/GenBank/DDBJ databases">
        <title>Novel species of the genus Ideonella isolated from streams.</title>
        <authorList>
            <person name="Lu H."/>
        </authorList>
    </citation>
    <scope>NUCLEOTIDE SEQUENCE [LARGE SCALE GENOMIC DNA]</scope>
    <source>
        <strain evidence="1 2">DXS22W</strain>
    </source>
</reference>
<dbReference type="SUPFAM" id="SSF52540">
    <property type="entry name" value="P-loop containing nucleoside triphosphate hydrolases"/>
    <property type="match status" value="1"/>
</dbReference>
<comment type="caution">
    <text evidence="1">The sequence shown here is derived from an EMBL/GenBank/DDBJ whole genome shotgun (WGS) entry which is preliminary data.</text>
</comment>
<evidence type="ECO:0000313" key="2">
    <source>
        <dbReference type="Proteomes" id="UP001365405"/>
    </source>
</evidence>
<dbReference type="InterPro" id="IPR027417">
    <property type="entry name" value="P-loop_NTPase"/>
</dbReference>
<proteinExistence type="predicted"/>
<dbReference type="Gene3D" id="3.40.50.300">
    <property type="entry name" value="P-loop containing nucleotide triphosphate hydrolases"/>
    <property type="match status" value="1"/>
</dbReference>
<evidence type="ECO:0008006" key="3">
    <source>
        <dbReference type="Google" id="ProtNLM"/>
    </source>
</evidence>
<dbReference type="PANTHER" id="PTHR24220">
    <property type="entry name" value="IMPORT ATP-BINDING PROTEIN"/>
    <property type="match status" value="1"/>
</dbReference>
<accession>A0ABU9CIK8</accession>
<name>A0ABU9CIK8_9BURK</name>
<dbReference type="InterPro" id="IPR015854">
    <property type="entry name" value="ABC_transpr_LolD-like"/>
</dbReference>